<protein>
    <recommendedName>
        <fullName evidence="8">Vps16 C-terminal domain-containing protein</fullName>
    </recommendedName>
</protein>
<comment type="subcellular location">
    <subcellularLocation>
        <location evidence="2">Cytoplasmic vesicle</location>
    </subcellularLocation>
    <subcellularLocation>
        <location evidence="1">Early endosome</location>
    </subcellularLocation>
    <subcellularLocation>
        <location evidence="3">Late endosome</location>
    </subcellularLocation>
</comment>
<dbReference type="GO" id="GO:0007034">
    <property type="term" value="P:vacuolar transport"/>
    <property type="evidence" value="ECO:0007669"/>
    <property type="project" value="TreeGrafter"/>
</dbReference>
<evidence type="ECO:0000256" key="4">
    <source>
        <dbReference type="ARBA" id="ARBA00022753"/>
    </source>
</evidence>
<evidence type="ECO:0000313" key="7">
    <source>
        <dbReference type="Proteomes" id="UP000215335"/>
    </source>
</evidence>
<sequence length="424" mass="47766">MAVSNEDDDFWYSSEKRSFCFESSESDNLFGVSKSGTAQLRAGISNIQVTDSSPKYDEPQWSSKPLLSIISDNALAKILEAEKLQYIPDESSSIQPDVTLKKMLMGHAHSLEQYKSLASKTALLDAAIKSGNGNAILGVTIFIKRTLKRSLVQKLLIERPEALYTYINYLSKRMCTSEICDLLTAQGKTTEAAIKCTSIIVKNTDKGEGSIDILLTKITKHCNMMFSSLPDCRETTFVWSWVKLLEWQKNAHNKFSEPLKYNASALECLRLACKDCWGAPESSTHSPLWLVQNQEISPRQYQKIAITTRASVQSWDDIDNLLHKKGWLGGKKLQTNLPIEEVLKLLQDHQAPSGIIEKFLNYVDSGKRLEVAKNLNCHKAVINILAAQGDRTALLEYKASLRPQSEEYFYVESVLCSHSVRWRN</sequence>
<evidence type="ECO:0000256" key="1">
    <source>
        <dbReference type="ARBA" id="ARBA00004412"/>
    </source>
</evidence>
<name>A0A232FFB1_9HYME</name>
<evidence type="ECO:0000256" key="2">
    <source>
        <dbReference type="ARBA" id="ARBA00004541"/>
    </source>
</evidence>
<dbReference type="Proteomes" id="UP000215335">
    <property type="component" value="Unassembled WGS sequence"/>
</dbReference>
<dbReference type="PANTHER" id="PTHR13364">
    <property type="entry name" value="DEFECTIVE SPERMATOGENESIS PROTEIN 39"/>
    <property type="match status" value="1"/>
</dbReference>
<dbReference type="GO" id="GO:0006886">
    <property type="term" value="P:intracellular protein transport"/>
    <property type="evidence" value="ECO:0007669"/>
    <property type="project" value="TreeGrafter"/>
</dbReference>
<evidence type="ECO:0000256" key="5">
    <source>
        <dbReference type="ARBA" id="ARBA00023329"/>
    </source>
</evidence>
<evidence type="ECO:0000256" key="3">
    <source>
        <dbReference type="ARBA" id="ARBA00004603"/>
    </source>
</evidence>
<reference evidence="6 7" key="1">
    <citation type="journal article" date="2017" name="Curr. Biol.">
        <title>The Evolution of Venom by Co-option of Single-Copy Genes.</title>
        <authorList>
            <person name="Martinson E.O."/>
            <person name="Mrinalini"/>
            <person name="Kelkar Y.D."/>
            <person name="Chang C.H."/>
            <person name="Werren J.H."/>
        </authorList>
    </citation>
    <scope>NUCLEOTIDE SEQUENCE [LARGE SCALE GENOMIC DNA]</scope>
    <source>
        <strain evidence="6 7">Alberta</strain>
        <tissue evidence="6">Whole body</tissue>
    </source>
</reference>
<keyword evidence="7" id="KW-1185">Reference proteome</keyword>
<dbReference type="InterPro" id="IPR040057">
    <property type="entry name" value="Spe-39"/>
</dbReference>
<keyword evidence="5" id="KW-0968">Cytoplasmic vesicle</keyword>
<dbReference type="AlphaFoldDB" id="A0A232FFB1"/>
<organism evidence="6 7">
    <name type="scientific">Trichomalopsis sarcophagae</name>
    <dbReference type="NCBI Taxonomy" id="543379"/>
    <lineage>
        <taxon>Eukaryota</taxon>
        <taxon>Metazoa</taxon>
        <taxon>Ecdysozoa</taxon>
        <taxon>Arthropoda</taxon>
        <taxon>Hexapoda</taxon>
        <taxon>Insecta</taxon>
        <taxon>Pterygota</taxon>
        <taxon>Neoptera</taxon>
        <taxon>Endopterygota</taxon>
        <taxon>Hymenoptera</taxon>
        <taxon>Apocrita</taxon>
        <taxon>Proctotrupomorpha</taxon>
        <taxon>Chalcidoidea</taxon>
        <taxon>Pteromalidae</taxon>
        <taxon>Pteromalinae</taxon>
        <taxon>Trichomalopsis</taxon>
    </lineage>
</organism>
<dbReference type="GO" id="GO:0005769">
    <property type="term" value="C:early endosome"/>
    <property type="evidence" value="ECO:0007669"/>
    <property type="project" value="UniProtKB-SubCell"/>
</dbReference>
<dbReference type="EMBL" id="NNAY01000334">
    <property type="protein sequence ID" value="OXU29138.1"/>
    <property type="molecule type" value="Genomic_DNA"/>
</dbReference>
<dbReference type="STRING" id="543379.A0A232FFB1"/>
<accession>A0A232FFB1</accession>
<keyword evidence="4" id="KW-0967">Endosome</keyword>
<proteinExistence type="predicted"/>
<evidence type="ECO:0000313" key="6">
    <source>
        <dbReference type="EMBL" id="OXU29138.1"/>
    </source>
</evidence>
<dbReference type="OrthoDB" id="9977282at2759"/>
<dbReference type="GO" id="GO:0005770">
    <property type="term" value="C:late endosome"/>
    <property type="evidence" value="ECO:0007669"/>
    <property type="project" value="UniProtKB-SubCell"/>
</dbReference>
<comment type="caution">
    <text evidence="6">The sequence shown here is derived from an EMBL/GenBank/DDBJ whole genome shotgun (WGS) entry which is preliminary data.</text>
</comment>
<evidence type="ECO:0008006" key="8">
    <source>
        <dbReference type="Google" id="ProtNLM"/>
    </source>
</evidence>
<gene>
    <name evidence="6" type="ORF">TSAR_009921</name>
</gene>
<dbReference type="PANTHER" id="PTHR13364:SF6">
    <property type="entry name" value="SPERMATOGENESIS-DEFECTIVE PROTEIN 39 HOMOLOG"/>
    <property type="match status" value="1"/>
</dbReference>